<protein>
    <recommendedName>
        <fullName evidence="2">CARDB domain-containing protein</fullName>
    </recommendedName>
</protein>
<feature type="domain" description="CARDB" evidence="2">
    <location>
        <begin position="87"/>
        <end position="195"/>
    </location>
</feature>
<keyword evidence="1" id="KW-0812">Transmembrane</keyword>
<organism evidence="3">
    <name type="scientific">Thermodesulfobium narugense</name>
    <dbReference type="NCBI Taxonomy" id="184064"/>
    <lineage>
        <taxon>Bacteria</taxon>
        <taxon>Pseudomonadati</taxon>
        <taxon>Thermodesulfobiota</taxon>
        <taxon>Thermodesulfobiia</taxon>
        <taxon>Thermodesulfobiales</taxon>
        <taxon>Thermodesulfobiaceae</taxon>
        <taxon>Thermodesulfobium</taxon>
    </lineage>
</organism>
<comment type="caution">
    <text evidence="3">The sequence shown here is derived from an EMBL/GenBank/DDBJ whole genome shotgun (WGS) entry which is preliminary data.</text>
</comment>
<keyword evidence="1" id="KW-1133">Transmembrane helix</keyword>
<dbReference type="InterPro" id="IPR013783">
    <property type="entry name" value="Ig-like_fold"/>
</dbReference>
<dbReference type="AlphaFoldDB" id="A0A7C5P8L8"/>
<gene>
    <name evidence="3" type="ORF">ENL70_05935</name>
</gene>
<evidence type="ECO:0000256" key="1">
    <source>
        <dbReference type="SAM" id="Phobius"/>
    </source>
</evidence>
<name>A0A7C5P8L8_9BACT</name>
<dbReference type="Pfam" id="PF07705">
    <property type="entry name" value="CARDB"/>
    <property type="match status" value="1"/>
</dbReference>
<evidence type="ECO:0000259" key="2">
    <source>
        <dbReference type="Pfam" id="PF07705"/>
    </source>
</evidence>
<feature type="transmembrane region" description="Helical" evidence="1">
    <location>
        <begin position="6"/>
        <end position="28"/>
    </location>
</feature>
<evidence type="ECO:0000313" key="3">
    <source>
        <dbReference type="EMBL" id="HHI66068.1"/>
    </source>
</evidence>
<dbReference type="Gene3D" id="2.60.40.10">
    <property type="entry name" value="Immunoglobulins"/>
    <property type="match status" value="2"/>
</dbReference>
<proteinExistence type="predicted"/>
<reference evidence="3" key="1">
    <citation type="journal article" date="2020" name="mSystems">
        <title>Genome- and Community-Level Interaction Insights into Carbon Utilization and Element Cycling Functions of Hydrothermarchaeota in Hydrothermal Sediment.</title>
        <authorList>
            <person name="Zhou Z."/>
            <person name="Liu Y."/>
            <person name="Xu W."/>
            <person name="Pan J."/>
            <person name="Luo Z.H."/>
            <person name="Li M."/>
        </authorList>
    </citation>
    <scope>NUCLEOTIDE SEQUENCE [LARGE SCALE GENOMIC DNA]</scope>
    <source>
        <strain evidence="3">SpSt-1019</strain>
    </source>
</reference>
<accession>A0A7C5P8L8</accession>
<sequence length="349" mass="38086">MKRGYTSIVILVLIGIIVFLGIINLLVVKAYAISEKEKCYAACATGFEGCKASCPMDPLGPIGPTYVSCVKKCKDKADECRKKCDMPDLTIKDWWVVPDAMPENLTNEVESGQSYKVCFIVANIGMASSGSFTVSGGGLGISYNPTQSHDSLAPGQTREGCLEYPTTPPPGTYKLGIKADASNMVAESNEKNNERIEDIIILHPKKLEKEAEHVAQPVGQPDLVITNIYCSQKNLAFVVKNQGSGYFTKSVIGKYRTNVKVWISPPGNENIIDLDSLKEVHKTEGGVTHPGGSSSFVTPIEIGTESFVEITIDPDNRIRESNENNNVYGRRIGPCKIREHPETKAIPKE</sequence>
<dbReference type="InterPro" id="IPR011635">
    <property type="entry name" value="CARDB"/>
</dbReference>
<dbReference type="EMBL" id="DRUY01000199">
    <property type="protein sequence ID" value="HHI66068.1"/>
    <property type="molecule type" value="Genomic_DNA"/>
</dbReference>
<keyword evidence="1" id="KW-0472">Membrane</keyword>